<protein>
    <recommendedName>
        <fullName evidence="2">tRNA threonylcarbamoyladenosine biosynthesis protein TsaB</fullName>
    </recommendedName>
    <alternativeName>
        <fullName evidence="3">t(6)A37 threonylcarbamoyladenosine biosynthesis protein TsaB</fullName>
    </alternativeName>
</protein>
<reference evidence="5 6" key="1">
    <citation type="submission" date="2017-08" db="EMBL/GenBank/DDBJ databases">
        <title>Fine stratification of microbial communities through a metagenomic profile of the photic zone.</title>
        <authorList>
            <person name="Haro-Moreno J.M."/>
            <person name="Lopez-Perez M."/>
            <person name="De La Torre J."/>
            <person name="Picazo A."/>
            <person name="Camacho A."/>
            <person name="Rodriguez-Valera F."/>
        </authorList>
    </citation>
    <scope>NUCLEOTIDE SEQUENCE [LARGE SCALE GENOMIC DNA]</scope>
    <source>
        <strain evidence="5">MED-G28</strain>
    </source>
</reference>
<evidence type="ECO:0000313" key="5">
    <source>
        <dbReference type="EMBL" id="PDH35442.1"/>
    </source>
</evidence>
<comment type="similarity">
    <text evidence="1">Belongs to the KAE1 / TsaD family. TsaB subfamily.</text>
</comment>
<evidence type="ECO:0000256" key="3">
    <source>
        <dbReference type="ARBA" id="ARBA00032446"/>
    </source>
</evidence>
<dbReference type="GO" id="GO:0002949">
    <property type="term" value="P:tRNA threonylcarbamoyladenosine modification"/>
    <property type="evidence" value="ECO:0007669"/>
    <property type="project" value="InterPro"/>
</dbReference>
<dbReference type="SUPFAM" id="SSF53067">
    <property type="entry name" value="Actin-like ATPase domain"/>
    <property type="match status" value="2"/>
</dbReference>
<dbReference type="Proteomes" id="UP000219329">
    <property type="component" value="Unassembled WGS sequence"/>
</dbReference>
<dbReference type="Gene3D" id="3.30.420.40">
    <property type="match status" value="2"/>
</dbReference>
<gene>
    <name evidence="5" type="primary">tsaB</name>
    <name evidence="5" type="ORF">CNF02_01660</name>
</gene>
<dbReference type="PANTHER" id="PTHR11735:SF11">
    <property type="entry name" value="TRNA THREONYLCARBAMOYLADENOSINE BIOSYNTHESIS PROTEIN TSAB"/>
    <property type="match status" value="1"/>
</dbReference>
<dbReference type="InterPro" id="IPR043129">
    <property type="entry name" value="ATPase_NBD"/>
</dbReference>
<dbReference type="EMBL" id="NTJZ01000001">
    <property type="protein sequence ID" value="PDH35442.1"/>
    <property type="molecule type" value="Genomic_DNA"/>
</dbReference>
<evidence type="ECO:0000256" key="1">
    <source>
        <dbReference type="ARBA" id="ARBA00010493"/>
    </source>
</evidence>
<dbReference type="InterPro" id="IPR000905">
    <property type="entry name" value="Gcp-like_dom"/>
</dbReference>
<sequence length="226" mass="24262">MPKLLAIDTSSSVTRIALCLEGEIKEYRTGEPRQAAQQLLPLIQTAFSEASIGAIDLDGIVVVTGPGSFTGLRIGIGVAQGISVANSTSLIGVSSLALMAQTGVTPTESADFLVCIPARDDEVYFGAYKYDGSTLVLLDRERVLELKAGSPQLSLPERKWTGIGEAWQNQSQLEKLFGVSVSNRNITAKTSMNDLCVIGLDKLSRGETLLSEQLLPNYVKEHLDYG</sequence>
<proteinExistence type="inferred from homology"/>
<dbReference type="NCBIfam" id="TIGR03725">
    <property type="entry name" value="T6A_YeaZ"/>
    <property type="match status" value="1"/>
</dbReference>
<name>A0A2A5WG93_9GAMM</name>
<organism evidence="5 6">
    <name type="scientific">OM182 bacterium MED-G28</name>
    <dbReference type="NCBI Taxonomy" id="1986256"/>
    <lineage>
        <taxon>Bacteria</taxon>
        <taxon>Pseudomonadati</taxon>
        <taxon>Pseudomonadota</taxon>
        <taxon>Gammaproteobacteria</taxon>
        <taxon>OMG group</taxon>
        <taxon>OM182 clade</taxon>
    </lineage>
</organism>
<accession>A0A2A5WG93</accession>
<dbReference type="Pfam" id="PF00814">
    <property type="entry name" value="TsaD"/>
    <property type="match status" value="1"/>
</dbReference>
<evidence type="ECO:0000259" key="4">
    <source>
        <dbReference type="Pfam" id="PF00814"/>
    </source>
</evidence>
<comment type="caution">
    <text evidence="5">The sequence shown here is derived from an EMBL/GenBank/DDBJ whole genome shotgun (WGS) entry which is preliminary data.</text>
</comment>
<dbReference type="CDD" id="cd24032">
    <property type="entry name" value="ASKHA_NBD_TsaB"/>
    <property type="match status" value="1"/>
</dbReference>
<evidence type="ECO:0000313" key="6">
    <source>
        <dbReference type="Proteomes" id="UP000219329"/>
    </source>
</evidence>
<dbReference type="GO" id="GO:0005829">
    <property type="term" value="C:cytosol"/>
    <property type="evidence" value="ECO:0007669"/>
    <property type="project" value="TreeGrafter"/>
</dbReference>
<dbReference type="AlphaFoldDB" id="A0A2A5WG93"/>
<feature type="domain" description="Gcp-like" evidence="4">
    <location>
        <begin position="33"/>
        <end position="136"/>
    </location>
</feature>
<dbReference type="InterPro" id="IPR022496">
    <property type="entry name" value="T6A_TsaB"/>
</dbReference>
<keyword evidence="5" id="KW-0808">Transferase</keyword>
<dbReference type="GO" id="GO:0016740">
    <property type="term" value="F:transferase activity"/>
    <property type="evidence" value="ECO:0007669"/>
    <property type="project" value="UniProtKB-KW"/>
</dbReference>
<evidence type="ECO:0000256" key="2">
    <source>
        <dbReference type="ARBA" id="ARBA00019012"/>
    </source>
</evidence>
<dbReference type="PANTHER" id="PTHR11735">
    <property type="entry name" value="TRNA N6-ADENOSINE THREONYLCARBAMOYLTRANSFERASE"/>
    <property type="match status" value="1"/>
</dbReference>